<dbReference type="AlphaFoldDB" id="A0A5J4W754"/>
<dbReference type="Proteomes" id="UP000324800">
    <property type="component" value="Unassembled WGS sequence"/>
</dbReference>
<name>A0A5J4W754_9EUKA</name>
<dbReference type="EMBL" id="SNRW01003207">
    <property type="protein sequence ID" value="KAA6390476.1"/>
    <property type="molecule type" value="Genomic_DNA"/>
</dbReference>
<evidence type="ECO:0000259" key="2">
    <source>
        <dbReference type="Pfam" id="PF03184"/>
    </source>
</evidence>
<feature type="compositionally biased region" description="Low complexity" evidence="1">
    <location>
        <begin position="320"/>
        <end position="331"/>
    </location>
</feature>
<protein>
    <recommendedName>
        <fullName evidence="2">DDE-1 domain-containing protein</fullName>
    </recommendedName>
</protein>
<gene>
    <name evidence="3" type="ORF">EZS28_013998</name>
</gene>
<comment type="caution">
    <text evidence="3">The sequence shown here is derived from an EMBL/GenBank/DDBJ whole genome shotgun (WGS) entry which is preliminary data.</text>
</comment>
<organism evidence="3 4">
    <name type="scientific">Streblomastix strix</name>
    <dbReference type="NCBI Taxonomy" id="222440"/>
    <lineage>
        <taxon>Eukaryota</taxon>
        <taxon>Metamonada</taxon>
        <taxon>Preaxostyla</taxon>
        <taxon>Oxymonadida</taxon>
        <taxon>Streblomastigidae</taxon>
        <taxon>Streblomastix</taxon>
    </lineage>
</organism>
<accession>A0A5J4W754</accession>
<reference evidence="3 4" key="1">
    <citation type="submission" date="2019-03" db="EMBL/GenBank/DDBJ databases">
        <title>Single cell metagenomics reveals metabolic interactions within the superorganism composed of flagellate Streblomastix strix and complex community of Bacteroidetes bacteria on its surface.</title>
        <authorList>
            <person name="Treitli S.C."/>
            <person name="Kolisko M."/>
            <person name="Husnik F."/>
            <person name="Keeling P."/>
            <person name="Hampl V."/>
        </authorList>
    </citation>
    <scope>NUCLEOTIDE SEQUENCE [LARGE SCALE GENOMIC DNA]</scope>
    <source>
        <strain evidence="3">ST1C</strain>
    </source>
</reference>
<proteinExistence type="predicted"/>
<dbReference type="InterPro" id="IPR004875">
    <property type="entry name" value="DDE_SF_endonuclease_dom"/>
</dbReference>
<dbReference type="OrthoDB" id="10035668at2759"/>
<dbReference type="Pfam" id="PF03184">
    <property type="entry name" value="DDE_1"/>
    <property type="match status" value="1"/>
</dbReference>
<sequence length="331" mass="37621">MQRIKAEYLEVLKPWNDLLWLLHLKWNYELTLIFNVDETSLQLKKDQEGKVIYPADHTPGFRLVIQRMPNATLVFGVAAECYSMPSVILWPSQKVPLELFILNGHKYTVWVCGSGWMCMETFEGYVKEILLPEIKARRLALGYPKARALLLIDSHGSRGQLKIWRQFAKLGIDVLTLSSHISEIQQPLDIGMNATFKAVHNSIFELPTETGAVLQRKAVNQALPDSADRALLPSNIRSSFVKAGSLNGGGRVIWMRYPVQPVFPPGVKVNPRQFKGFDYFGKITTDIPLFNAWDAYIAQILQNKKNTPTMQRDDEDEESGSVYEESSSYDE</sequence>
<evidence type="ECO:0000313" key="3">
    <source>
        <dbReference type="EMBL" id="KAA6390476.1"/>
    </source>
</evidence>
<dbReference type="GO" id="GO:0003676">
    <property type="term" value="F:nucleic acid binding"/>
    <property type="evidence" value="ECO:0007669"/>
    <property type="project" value="InterPro"/>
</dbReference>
<feature type="region of interest" description="Disordered" evidence="1">
    <location>
        <begin position="306"/>
        <end position="331"/>
    </location>
</feature>
<evidence type="ECO:0000256" key="1">
    <source>
        <dbReference type="SAM" id="MobiDB-lite"/>
    </source>
</evidence>
<evidence type="ECO:0000313" key="4">
    <source>
        <dbReference type="Proteomes" id="UP000324800"/>
    </source>
</evidence>
<feature type="domain" description="DDE-1" evidence="2">
    <location>
        <begin position="112"/>
        <end position="198"/>
    </location>
</feature>